<evidence type="ECO:0000256" key="4">
    <source>
        <dbReference type="ARBA" id="ARBA00023163"/>
    </source>
</evidence>
<name>A0A285RS85_9PROT</name>
<accession>A0A285RS85</accession>
<dbReference type="InterPro" id="IPR018062">
    <property type="entry name" value="HTH_AraC-typ_CS"/>
</dbReference>
<keyword evidence="4" id="KW-0804">Transcription</keyword>
<keyword evidence="1" id="KW-0805">Transcription regulation</keyword>
<dbReference type="PRINTS" id="PR00032">
    <property type="entry name" value="HTHARAC"/>
</dbReference>
<dbReference type="InterPro" id="IPR050204">
    <property type="entry name" value="AraC_XylS_family_regulators"/>
</dbReference>
<gene>
    <name evidence="6" type="ORF">SAMN05428964_1011417</name>
</gene>
<evidence type="ECO:0000256" key="2">
    <source>
        <dbReference type="ARBA" id="ARBA00023125"/>
    </source>
</evidence>
<dbReference type="Proteomes" id="UP000219068">
    <property type="component" value="Unassembled WGS sequence"/>
</dbReference>
<dbReference type="RefSeq" id="WP_097050925.1">
    <property type="nucleotide sequence ID" value="NZ_OBMM01000001.1"/>
</dbReference>
<evidence type="ECO:0000259" key="5">
    <source>
        <dbReference type="PROSITE" id="PS01124"/>
    </source>
</evidence>
<dbReference type="Pfam" id="PF12833">
    <property type="entry name" value="HTH_18"/>
    <property type="match status" value="1"/>
</dbReference>
<dbReference type="PROSITE" id="PS00041">
    <property type="entry name" value="HTH_ARAC_FAMILY_1"/>
    <property type="match status" value="1"/>
</dbReference>
<dbReference type="SUPFAM" id="SSF46689">
    <property type="entry name" value="Homeodomain-like"/>
    <property type="match status" value="2"/>
</dbReference>
<dbReference type="GO" id="GO:0043565">
    <property type="term" value="F:sequence-specific DNA binding"/>
    <property type="evidence" value="ECO:0007669"/>
    <property type="project" value="InterPro"/>
</dbReference>
<keyword evidence="2" id="KW-0238">DNA-binding</keyword>
<reference evidence="6 7" key="1">
    <citation type="submission" date="2017-08" db="EMBL/GenBank/DDBJ databases">
        <authorList>
            <person name="de Groot N.N."/>
        </authorList>
    </citation>
    <scope>NUCLEOTIDE SEQUENCE [LARGE SCALE GENOMIC DNA]</scope>
    <source>
        <strain evidence="6 7">USBA 78</strain>
    </source>
</reference>
<keyword evidence="3" id="KW-0010">Activator</keyword>
<dbReference type="SMART" id="SM00342">
    <property type="entry name" value="HTH_ARAC"/>
    <property type="match status" value="1"/>
</dbReference>
<dbReference type="Gene3D" id="1.10.10.60">
    <property type="entry name" value="Homeodomain-like"/>
    <property type="match status" value="1"/>
</dbReference>
<dbReference type="InterPro" id="IPR018060">
    <property type="entry name" value="HTH_AraC"/>
</dbReference>
<feature type="domain" description="HTH araC/xylS-type" evidence="5">
    <location>
        <begin position="185"/>
        <end position="282"/>
    </location>
</feature>
<evidence type="ECO:0000256" key="3">
    <source>
        <dbReference type="ARBA" id="ARBA00023159"/>
    </source>
</evidence>
<evidence type="ECO:0000256" key="1">
    <source>
        <dbReference type="ARBA" id="ARBA00023015"/>
    </source>
</evidence>
<dbReference type="SUPFAM" id="SSF51215">
    <property type="entry name" value="Regulatory protein AraC"/>
    <property type="match status" value="1"/>
</dbReference>
<proteinExistence type="predicted"/>
<dbReference type="PANTHER" id="PTHR46796:SF2">
    <property type="entry name" value="TRANSCRIPTIONAL REGULATORY PROTEIN"/>
    <property type="match status" value="1"/>
</dbReference>
<dbReference type="Pfam" id="PF02311">
    <property type="entry name" value="AraC_binding"/>
    <property type="match status" value="1"/>
</dbReference>
<dbReference type="InterPro" id="IPR009057">
    <property type="entry name" value="Homeodomain-like_sf"/>
</dbReference>
<dbReference type="GO" id="GO:0003700">
    <property type="term" value="F:DNA-binding transcription factor activity"/>
    <property type="evidence" value="ECO:0007669"/>
    <property type="project" value="InterPro"/>
</dbReference>
<dbReference type="PROSITE" id="PS01124">
    <property type="entry name" value="HTH_ARAC_FAMILY_2"/>
    <property type="match status" value="1"/>
</dbReference>
<evidence type="ECO:0000313" key="6">
    <source>
        <dbReference type="EMBL" id="SOB95177.1"/>
    </source>
</evidence>
<dbReference type="InterPro" id="IPR003313">
    <property type="entry name" value="AraC-bd"/>
</dbReference>
<protein>
    <submittedName>
        <fullName evidence="6">Transcriptional regulator, AraC family</fullName>
    </submittedName>
</protein>
<dbReference type="InterPro" id="IPR020449">
    <property type="entry name" value="Tscrpt_reg_AraC-type_HTH"/>
</dbReference>
<dbReference type="PANTHER" id="PTHR46796">
    <property type="entry name" value="HTH-TYPE TRANSCRIPTIONAL ACTIVATOR RHAS-RELATED"/>
    <property type="match status" value="1"/>
</dbReference>
<evidence type="ECO:0000313" key="7">
    <source>
        <dbReference type="Proteomes" id="UP000219068"/>
    </source>
</evidence>
<organism evidence="6 7">
    <name type="scientific">Thalassospira xiamenensis</name>
    <dbReference type="NCBI Taxonomy" id="220697"/>
    <lineage>
        <taxon>Bacteria</taxon>
        <taxon>Pseudomonadati</taxon>
        <taxon>Pseudomonadota</taxon>
        <taxon>Alphaproteobacteria</taxon>
        <taxon>Rhodospirillales</taxon>
        <taxon>Thalassospiraceae</taxon>
        <taxon>Thalassospira</taxon>
    </lineage>
</organism>
<sequence>MTAIQPEQNQRAQQFWRDACLPFVELRRVDDGRGVCYERHSHDTFSIGIVKGGRSTYWNRGKTHETGKGSVVVLNPEDVHGCNPVPGGGWCYDMLFVDPAWLLDLQVEIDADAAGRFAMFSDTISHSPLLYSGLQSLADTLIDPDCDQLAKESTMVSFFADLHVALDRRGILHKGPGAADKSKMNRVADYIRTYCAEDVNLDDLAGVIGVSRSYLVRAFKKAHGMTPYAYLINCRVQKARHALKRGERIVDVALDCGFADQAHFQRVFKRLMATTPRHYAMAHVA</sequence>
<dbReference type="InterPro" id="IPR037923">
    <property type="entry name" value="HTH-like"/>
</dbReference>
<dbReference type="EMBL" id="OBMM01000001">
    <property type="protein sequence ID" value="SOB95177.1"/>
    <property type="molecule type" value="Genomic_DNA"/>
</dbReference>
<dbReference type="AlphaFoldDB" id="A0A285RS85"/>